<name>A0A6D2KGJ1_9BRAS</name>
<evidence type="ECO:0000256" key="1">
    <source>
        <dbReference type="SAM" id="Coils"/>
    </source>
</evidence>
<dbReference type="PANTHER" id="PTHR33710:SF77">
    <property type="entry name" value="DNASE I-LIKE SUPERFAMILY PROTEIN"/>
    <property type="match status" value="1"/>
</dbReference>
<reference evidence="3" key="1">
    <citation type="submission" date="2020-01" db="EMBL/GenBank/DDBJ databases">
        <authorList>
            <person name="Mishra B."/>
        </authorList>
    </citation>
    <scope>NUCLEOTIDE SEQUENCE [LARGE SCALE GENOMIC DNA]</scope>
</reference>
<accession>A0A6D2KGJ1</accession>
<evidence type="ECO:0000313" key="3">
    <source>
        <dbReference type="EMBL" id="CAA7053635.1"/>
    </source>
</evidence>
<dbReference type="EMBL" id="CACVBM020001540">
    <property type="protein sequence ID" value="CAA7053635.1"/>
    <property type="molecule type" value="Genomic_DNA"/>
</dbReference>
<comment type="caution">
    <text evidence="3">The sequence shown here is derived from an EMBL/GenBank/DDBJ whole genome shotgun (WGS) entry which is preliminary data.</text>
</comment>
<dbReference type="Proteomes" id="UP000467841">
    <property type="component" value="Unassembled WGS sequence"/>
</dbReference>
<protein>
    <recommendedName>
        <fullName evidence="2">Endonuclease/exonuclease/phosphatase domain-containing protein</fullName>
    </recommendedName>
</protein>
<dbReference type="InterPro" id="IPR005135">
    <property type="entry name" value="Endo/exonuclease/phosphatase"/>
</dbReference>
<evidence type="ECO:0000259" key="2">
    <source>
        <dbReference type="Pfam" id="PF03372"/>
    </source>
</evidence>
<keyword evidence="1" id="KW-0175">Coiled coil</keyword>
<dbReference type="InterPro" id="IPR036691">
    <property type="entry name" value="Endo/exonu/phosph_ase_sf"/>
</dbReference>
<dbReference type="SUPFAM" id="SSF56219">
    <property type="entry name" value="DNase I-like"/>
    <property type="match status" value="1"/>
</dbReference>
<dbReference type="AlphaFoldDB" id="A0A6D2KGJ1"/>
<proteinExistence type="predicted"/>
<dbReference type="PANTHER" id="PTHR33710">
    <property type="entry name" value="BNAC02G09200D PROTEIN"/>
    <property type="match status" value="1"/>
</dbReference>
<gene>
    <name evidence="3" type="ORF">MERR_LOCUS40871</name>
</gene>
<dbReference type="OrthoDB" id="1104034at2759"/>
<sequence>MRYMLKKWSTDMLAIFETHAGAEKAGRICQGLGFENSFRVDAVGQSGGLWLLWRHGIGDAEVLHSAEQLIHVRVKKEADVVHIIVVYEAPSVSRRSGLWMQLRDLIQMVNEPVIIGGDFNTIVRVDERTGSNGQLSPDSLEFGNWINDTMLIDMGFKGNCFTWKRGKDERFFVAKRLDRILCCAQARLKWQDATVTHLPFLASDHSALYLQLVPPVTGNARRRPFRFEAAWMSHTSFRELLSASWDPNIDTRKALAKLEKVLRKWNKEIFGDIKTRKEKLVKEIQEVQDELERHSSDALLQLEANLIKEFDVVL</sequence>
<feature type="coiled-coil region" evidence="1">
    <location>
        <begin position="248"/>
        <end position="297"/>
    </location>
</feature>
<keyword evidence="4" id="KW-1185">Reference proteome</keyword>
<dbReference type="GO" id="GO:0003824">
    <property type="term" value="F:catalytic activity"/>
    <property type="evidence" value="ECO:0007669"/>
    <property type="project" value="InterPro"/>
</dbReference>
<feature type="domain" description="Endonuclease/exonuclease/phosphatase" evidence="2">
    <location>
        <begin position="5"/>
        <end position="205"/>
    </location>
</feature>
<dbReference type="Gene3D" id="3.60.10.10">
    <property type="entry name" value="Endonuclease/exonuclease/phosphatase"/>
    <property type="match status" value="1"/>
</dbReference>
<evidence type="ECO:0000313" key="4">
    <source>
        <dbReference type="Proteomes" id="UP000467841"/>
    </source>
</evidence>
<dbReference type="Pfam" id="PF03372">
    <property type="entry name" value="Exo_endo_phos"/>
    <property type="match status" value="1"/>
</dbReference>
<organism evidence="3 4">
    <name type="scientific">Microthlaspi erraticum</name>
    <dbReference type="NCBI Taxonomy" id="1685480"/>
    <lineage>
        <taxon>Eukaryota</taxon>
        <taxon>Viridiplantae</taxon>
        <taxon>Streptophyta</taxon>
        <taxon>Embryophyta</taxon>
        <taxon>Tracheophyta</taxon>
        <taxon>Spermatophyta</taxon>
        <taxon>Magnoliopsida</taxon>
        <taxon>eudicotyledons</taxon>
        <taxon>Gunneridae</taxon>
        <taxon>Pentapetalae</taxon>
        <taxon>rosids</taxon>
        <taxon>malvids</taxon>
        <taxon>Brassicales</taxon>
        <taxon>Brassicaceae</taxon>
        <taxon>Coluteocarpeae</taxon>
        <taxon>Microthlaspi</taxon>
    </lineage>
</organism>